<feature type="transmembrane region" description="Helical" evidence="1">
    <location>
        <begin position="197"/>
        <end position="220"/>
    </location>
</feature>
<feature type="transmembrane region" description="Helical" evidence="1">
    <location>
        <begin position="330"/>
        <end position="349"/>
    </location>
</feature>
<proteinExistence type="predicted"/>
<organism evidence="2 3">
    <name type="scientific">Ramazzottius varieornatus</name>
    <name type="common">Water bear</name>
    <name type="synonym">Tardigrade</name>
    <dbReference type="NCBI Taxonomy" id="947166"/>
    <lineage>
        <taxon>Eukaryota</taxon>
        <taxon>Metazoa</taxon>
        <taxon>Ecdysozoa</taxon>
        <taxon>Tardigrada</taxon>
        <taxon>Eutardigrada</taxon>
        <taxon>Parachela</taxon>
        <taxon>Hypsibioidea</taxon>
        <taxon>Ramazzottiidae</taxon>
        <taxon>Ramazzottius</taxon>
    </lineage>
</organism>
<feature type="transmembrane region" description="Helical" evidence="1">
    <location>
        <begin position="290"/>
        <end position="310"/>
    </location>
</feature>
<evidence type="ECO:0008006" key="4">
    <source>
        <dbReference type="Google" id="ProtNLM"/>
    </source>
</evidence>
<dbReference type="AlphaFoldDB" id="A0A1D1VEA6"/>
<evidence type="ECO:0000256" key="1">
    <source>
        <dbReference type="SAM" id="Phobius"/>
    </source>
</evidence>
<reference evidence="2 3" key="1">
    <citation type="journal article" date="2016" name="Nat. Commun.">
        <title>Extremotolerant tardigrade genome and improved radiotolerance of human cultured cells by tardigrade-unique protein.</title>
        <authorList>
            <person name="Hashimoto T."/>
            <person name="Horikawa D.D."/>
            <person name="Saito Y."/>
            <person name="Kuwahara H."/>
            <person name="Kozuka-Hata H."/>
            <person name="Shin-I T."/>
            <person name="Minakuchi Y."/>
            <person name="Ohishi K."/>
            <person name="Motoyama A."/>
            <person name="Aizu T."/>
            <person name="Enomoto A."/>
            <person name="Kondo K."/>
            <person name="Tanaka S."/>
            <person name="Hara Y."/>
            <person name="Koshikawa S."/>
            <person name="Sagara H."/>
            <person name="Miura T."/>
            <person name="Yokobori S."/>
            <person name="Miyagawa K."/>
            <person name="Suzuki Y."/>
            <person name="Kubo T."/>
            <person name="Oyama M."/>
            <person name="Kohara Y."/>
            <person name="Fujiyama A."/>
            <person name="Arakawa K."/>
            <person name="Katayama T."/>
            <person name="Toyoda A."/>
            <person name="Kunieda T."/>
        </authorList>
    </citation>
    <scope>NUCLEOTIDE SEQUENCE [LARGE SCALE GENOMIC DNA]</scope>
    <source>
        <strain evidence="2 3">YOKOZUNA-1</strain>
    </source>
</reference>
<gene>
    <name evidence="2" type="primary">RvY_10908-1</name>
    <name evidence="2" type="synonym">RvY_10908.1</name>
    <name evidence="2" type="ORF">RvY_10908</name>
</gene>
<accession>A0A1D1VEA6</accession>
<feature type="transmembrane region" description="Helical" evidence="1">
    <location>
        <begin position="53"/>
        <end position="84"/>
    </location>
</feature>
<comment type="caution">
    <text evidence="2">The sequence shown here is derived from an EMBL/GenBank/DDBJ whole genome shotgun (WGS) entry which is preliminary data.</text>
</comment>
<keyword evidence="1" id="KW-0812">Transmembrane</keyword>
<evidence type="ECO:0000313" key="2">
    <source>
        <dbReference type="EMBL" id="GAU99979.1"/>
    </source>
</evidence>
<keyword evidence="3" id="KW-1185">Reference proteome</keyword>
<protein>
    <recommendedName>
        <fullName evidence="4">Gustatory receptor</fullName>
    </recommendedName>
</protein>
<dbReference type="EMBL" id="BDGG01000005">
    <property type="protein sequence ID" value="GAU99979.1"/>
    <property type="molecule type" value="Genomic_DNA"/>
</dbReference>
<evidence type="ECO:0000313" key="3">
    <source>
        <dbReference type="Proteomes" id="UP000186922"/>
    </source>
</evidence>
<feature type="transmembrane region" description="Helical" evidence="1">
    <location>
        <begin position="104"/>
        <end position="123"/>
    </location>
</feature>
<sequence length="386" mass="44661">MSMTLQVQDFLDMEENLLIIYNPQWRILGYFGFLPVDYHDPAKTFKKASYPLCCFRACITAVMIIGQLFMVYVIGGLFVFRMMAPSAGMAGGSYNNMVLKVLEMLPYVMMAFRSLCVMVVLLAKRRHCEPLRAETIAFFRTCFHGFLPRTRQAQRWSLLAIVMCSVSFVLHFSWDILQLYEYAARIQYDMELDSGLIYPRISVRVYFILWAVFVSVPYFLSQQVYSWALISAAILSSTLKSLKEQIRKEYTAVIKCGKGHLPLQQLSDKVTTWQTAHMEMLRFCQSLEHFFSWILFFIYCCDFAILLGYTAGFVNHIHEEGWLRKNIAEFGYAVLIFASYGTVFAIPFVRVYERSSGLLFDLHELTLVVKQFTGKESCGVIMIKFV</sequence>
<feature type="transmembrane region" description="Helical" evidence="1">
    <location>
        <begin position="156"/>
        <end position="177"/>
    </location>
</feature>
<keyword evidence="1" id="KW-0472">Membrane</keyword>
<dbReference type="Proteomes" id="UP000186922">
    <property type="component" value="Unassembled WGS sequence"/>
</dbReference>
<name>A0A1D1VEA6_RAMVA</name>
<keyword evidence="1" id="KW-1133">Transmembrane helix</keyword>